<evidence type="ECO:0000313" key="3">
    <source>
        <dbReference type="Proteomes" id="UP001302676"/>
    </source>
</evidence>
<reference evidence="2" key="2">
    <citation type="submission" date="2023-05" db="EMBL/GenBank/DDBJ databases">
        <authorList>
            <consortium name="Lawrence Berkeley National Laboratory"/>
            <person name="Steindorff A."/>
            <person name="Hensen N."/>
            <person name="Bonometti L."/>
            <person name="Westerberg I."/>
            <person name="Brannstrom I.O."/>
            <person name="Guillou S."/>
            <person name="Cros-Aarteil S."/>
            <person name="Calhoun S."/>
            <person name="Haridas S."/>
            <person name="Kuo A."/>
            <person name="Mondo S."/>
            <person name="Pangilinan J."/>
            <person name="Riley R."/>
            <person name="Labutti K."/>
            <person name="Andreopoulos B."/>
            <person name="Lipzen A."/>
            <person name="Chen C."/>
            <person name="Yanf M."/>
            <person name="Daum C."/>
            <person name="Ng V."/>
            <person name="Clum A."/>
            <person name="Ohm R."/>
            <person name="Martin F."/>
            <person name="Silar P."/>
            <person name="Natvig D."/>
            <person name="Lalanne C."/>
            <person name="Gautier V."/>
            <person name="Ament-Velasquez S.L."/>
            <person name="Kruys A."/>
            <person name="Hutchinson M.I."/>
            <person name="Powell A.J."/>
            <person name="Barry K."/>
            <person name="Miller A.N."/>
            <person name="Grigoriev I.V."/>
            <person name="Debuchy R."/>
            <person name="Gladieux P."/>
            <person name="Thoren M.H."/>
            <person name="Johannesson H."/>
        </authorList>
    </citation>
    <scope>NUCLEOTIDE SEQUENCE</scope>
    <source>
        <strain evidence="2">CBS 141.50</strain>
    </source>
</reference>
<protein>
    <submittedName>
        <fullName evidence="2">Oxidoreductase AflY</fullName>
    </submittedName>
</protein>
<dbReference type="InterPro" id="IPR025337">
    <property type="entry name" value="Questin_oxidase-like"/>
</dbReference>
<evidence type="ECO:0000256" key="1">
    <source>
        <dbReference type="ARBA" id="ARBA00023002"/>
    </source>
</evidence>
<dbReference type="PANTHER" id="PTHR35870:SF1">
    <property type="entry name" value="PROTEIN, PUTATIVE (AFU_ORTHOLOGUE AFUA_5G03330)-RELATED"/>
    <property type="match status" value="1"/>
</dbReference>
<dbReference type="GO" id="GO:0016491">
    <property type="term" value="F:oxidoreductase activity"/>
    <property type="evidence" value="ECO:0007669"/>
    <property type="project" value="UniProtKB-KW"/>
</dbReference>
<dbReference type="PANTHER" id="PTHR35870">
    <property type="entry name" value="PROTEIN, PUTATIVE (AFU_ORTHOLOGUE AFUA_5G03330)-RELATED"/>
    <property type="match status" value="1"/>
</dbReference>
<name>A0AAN6ZI68_9PEZI</name>
<comment type="caution">
    <text evidence="2">The sequence shown here is derived from an EMBL/GenBank/DDBJ whole genome shotgun (WGS) entry which is preliminary data.</text>
</comment>
<reference evidence="2" key="1">
    <citation type="journal article" date="2023" name="Mol. Phylogenet. Evol.">
        <title>Genome-scale phylogeny and comparative genomics of the fungal order Sordariales.</title>
        <authorList>
            <person name="Hensen N."/>
            <person name="Bonometti L."/>
            <person name="Westerberg I."/>
            <person name="Brannstrom I.O."/>
            <person name="Guillou S."/>
            <person name="Cros-Aarteil S."/>
            <person name="Calhoun S."/>
            <person name="Haridas S."/>
            <person name="Kuo A."/>
            <person name="Mondo S."/>
            <person name="Pangilinan J."/>
            <person name="Riley R."/>
            <person name="LaButti K."/>
            <person name="Andreopoulos B."/>
            <person name="Lipzen A."/>
            <person name="Chen C."/>
            <person name="Yan M."/>
            <person name="Daum C."/>
            <person name="Ng V."/>
            <person name="Clum A."/>
            <person name="Steindorff A."/>
            <person name="Ohm R.A."/>
            <person name="Martin F."/>
            <person name="Silar P."/>
            <person name="Natvig D.O."/>
            <person name="Lalanne C."/>
            <person name="Gautier V."/>
            <person name="Ament-Velasquez S.L."/>
            <person name="Kruys A."/>
            <person name="Hutchinson M.I."/>
            <person name="Powell A.J."/>
            <person name="Barry K."/>
            <person name="Miller A.N."/>
            <person name="Grigoriev I.V."/>
            <person name="Debuchy R."/>
            <person name="Gladieux P."/>
            <person name="Hiltunen Thoren M."/>
            <person name="Johannesson H."/>
        </authorList>
    </citation>
    <scope>NUCLEOTIDE SEQUENCE</scope>
    <source>
        <strain evidence="2">CBS 141.50</strain>
    </source>
</reference>
<dbReference type="EMBL" id="MU853639">
    <property type="protein sequence ID" value="KAK4140135.1"/>
    <property type="molecule type" value="Genomic_DNA"/>
</dbReference>
<sequence>MLQTDTFVIDVEKTPGLIHAANLTEESAATTTALLKENNEKYHIFFTTEDHMGVYLHNHIAHHDLTLWALGAKPEVLISQHKRNTRYMRDAMIIVDPLVQDLEDDVIFTKCLGREENFRNFEKFFLGQINRDGYQAVLQKYLVGGGPIANDMMIRIYMGYVHGLIHIGLALEFRQPLLLAEGLAQAAVHHDMWYVEYLAEAEALAAKAEEPPLPLADLIDMERADPKISTASSLDFHTQTRKHSGRWAMDKELARDGVLPNAKPELLRLAARWRVDPDDLERATAELINTAVYITAGAQLPPYQCTFDFYLLHCLTASIGHASFLQETSFTAAQKARLLEYSGRVFMMTYAGMGAPQLRLDYLCAHQSKLPNQGWAEVFDRACYHEDDGHMSKMIRSTALAEELSRPYDERAEFRVKQGMFLTAGIAMIDSGSDQPMTWTKHWDFVRGAGFADAWKRFPKRDY</sequence>
<dbReference type="Pfam" id="PF14027">
    <property type="entry name" value="Questin_oxidase"/>
    <property type="match status" value="1"/>
</dbReference>
<dbReference type="RefSeq" id="XP_062633506.1">
    <property type="nucleotide sequence ID" value="XM_062784845.1"/>
</dbReference>
<keyword evidence="3" id="KW-1185">Reference proteome</keyword>
<evidence type="ECO:0000313" key="2">
    <source>
        <dbReference type="EMBL" id="KAK4140135.1"/>
    </source>
</evidence>
<gene>
    <name evidence="2" type="ORF">C8A04DRAFT_40149</name>
</gene>
<accession>A0AAN6ZI68</accession>
<organism evidence="2 3">
    <name type="scientific">Dichotomopilus funicola</name>
    <dbReference type="NCBI Taxonomy" id="1934379"/>
    <lineage>
        <taxon>Eukaryota</taxon>
        <taxon>Fungi</taxon>
        <taxon>Dikarya</taxon>
        <taxon>Ascomycota</taxon>
        <taxon>Pezizomycotina</taxon>
        <taxon>Sordariomycetes</taxon>
        <taxon>Sordariomycetidae</taxon>
        <taxon>Sordariales</taxon>
        <taxon>Chaetomiaceae</taxon>
        <taxon>Dichotomopilus</taxon>
    </lineage>
</organism>
<dbReference type="AlphaFoldDB" id="A0AAN6ZI68"/>
<dbReference type="Proteomes" id="UP001302676">
    <property type="component" value="Unassembled WGS sequence"/>
</dbReference>
<proteinExistence type="predicted"/>
<dbReference type="GeneID" id="87821458"/>
<keyword evidence="1" id="KW-0560">Oxidoreductase</keyword>